<organism evidence="1 2">
    <name type="scientific">Bhargavaea ullalensis</name>
    <dbReference type="NCBI Taxonomy" id="1265685"/>
    <lineage>
        <taxon>Bacteria</taxon>
        <taxon>Bacillati</taxon>
        <taxon>Bacillota</taxon>
        <taxon>Bacilli</taxon>
        <taxon>Bacillales</taxon>
        <taxon>Caryophanaceae</taxon>
        <taxon>Bhargavaea</taxon>
    </lineage>
</organism>
<dbReference type="InterPro" id="IPR046117">
    <property type="entry name" value="DUF6054"/>
</dbReference>
<sequence>MEIRDFYVTVGPAEAADLVREAISSSVSGRLVDQYVRTHGAQDMVVLIMEKYFMRTNNRATLTLVADNFDGKTKVRLTGSGGGEGAFLRFDWGAGANFSETGERALLPYKIELDG</sequence>
<comment type="caution">
    <text evidence="1">The sequence shown here is derived from an EMBL/GenBank/DDBJ whole genome shotgun (WGS) entry which is preliminary data.</text>
</comment>
<dbReference type="Proteomes" id="UP001549099">
    <property type="component" value="Unassembled WGS sequence"/>
</dbReference>
<protein>
    <submittedName>
        <fullName evidence="1">Uncharacterized protein</fullName>
    </submittedName>
</protein>
<dbReference type="EMBL" id="JBEPLW010000025">
    <property type="protein sequence ID" value="MET3576507.1"/>
    <property type="molecule type" value="Genomic_DNA"/>
</dbReference>
<keyword evidence="2" id="KW-1185">Reference proteome</keyword>
<accession>A0ABV2GDY1</accession>
<name>A0ABV2GDY1_9BACL</name>
<proteinExistence type="predicted"/>
<dbReference type="Pfam" id="PF19524">
    <property type="entry name" value="DUF6054"/>
    <property type="match status" value="1"/>
</dbReference>
<evidence type="ECO:0000313" key="1">
    <source>
        <dbReference type="EMBL" id="MET3576507.1"/>
    </source>
</evidence>
<evidence type="ECO:0000313" key="2">
    <source>
        <dbReference type="Proteomes" id="UP001549099"/>
    </source>
</evidence>
<dbReference type="RefSeq" id="WP_354198614.1">
    <property type="nucleotide sequence ID" value="NZ_JBEPLW010000025.1"/>
</dbReference>
<reference evidence="1 2" key="1">
    <citation type="submission" date="2024-06" db="EMBL/GenBank/DDBJ databases">
        <title>Genomic Encyclopedia of Type Strains, Phase IV (KMG-IV): sequencing the most valuable type-strain genomes for metagenomic binning, comparative biology and taxonomic classification.</title>
        <authorList>
            <person name="Goeker M."/>
        </authorList>
    </citation>
    <scope>NUCLEOTIDE SEQUENCE [LARGE SCALE GENOMIC DNA]</scope>
    <source>
        <strain evidence="1 2">DSM 26128</strain>
    </source>
</reference>
<gene>
    <name evidence="1" type="ORF">ABID49_002436</name>
</gene>